<feature type="non-terminal residue" evidence="1">
    <location>
        <position position="58"/>
    </location>
</feature>
<evidence type="ECO:0000313" key="1">
    <source>
        <dbReference type="EMBL" id="KAF1430602.1"/>
    </source>
</evidence>
<reference evidence="1 2" key="1">
    <citation type="journal article" date="2019" name="Gigascience">
        <title>High-coverage genomes to elucidate the evolution of penguins.</title>
        <authorList>
            <person name="Pan H."/>
            <person name="Cole T.L."/>
            <person name="Bi X."/>
            <person name="Fang M."/>
            <person name="Zhou C."/>
            <person name="Yang Z."/>
            <person name="Ksepka D.T."/>
            <person name="Hart T."/>
            <person name="Bouzat J.L."/>
            <person name="Argilla L.S."/>
            <person name="Bertelsen M.F."/>
            <person name="Boersma P.D."/>
            <person name="Bost C.A."/>
            <person name="Cherel Y."/>
            <person name="Dann P."/>
            <person name="Fiddaman S.R."/>
            <person name="Howard P."/>
            <person name="Labuschagne K."/>
            <person name="Mattern T."/>
            <person name="Miller G."/>
            <person name="Parker P."/>
            <person name="Phillips R.A."/>
            <person name="Quillfeldt P."/>
            <person name="Ryan P.G."/>
            <person name="Taylor H."/>
            <person name="Thompson D.R."/>
            <person name="Young M.J."/>
            <person name="Ellegaard M.R."/>
            <person name="Gilbert M.T.P."/>
            <person name="Sinding M.S."/>
            <person name="Pacheco G."/>
            <person name="Shepherd L.D."/>
            <person name="Tennyson A.J.D."/>
            <person name="Grosser S."/>
            <person name="Kay E."/>
            <person name="Nupen L.J."/>
            <person name="Ellenberg U."/>
            <person name="Houston D.M."/>
            <person name="Reeve A.H."/>
            <person name="Johnson K."/>
            <person name="Masello J.F."/>
            <person name="Stracke T."/>
            <person name="McKinlay B."/>
            <person name="Borboroglu P.G."/>
            <person name="Zhang D.X."/>
            <person name="Zhang G."/>
        </authorList>
    </citation>
    <scope>NUCLEOTIDE SEQUENCE [LARGE SCALE GENOMIC DNA]</scope>
    <source>
        <strain evidence="1">GAPE 212</strain>
    </source>
</reference>
<name>A0A8J4MQ33_SPHME</name>
<sequence length="58" mass="6481">TSLTLCSTLHLVTAGHILPRIADWESREQKVWARAGSSAVLPCHLSPRKSWKQLSDKI</sequence>
<organism evidence="1 2">
    <name type="scientific">Spheniscus mendiculus</name>
    <name type="common">Galapagos penguin</name>
    <dbReference type="NCBI Taxonomy" id="156760"/>
    <lineage>
        <taxon>Eukaryota</taxon>
        <taxon>Metazoa</taxon>
        <taxon>Chordata</taxon>
        <taxon>Craniata</taxon>
        <taxon>Vertebrata</taxon>
        <taxon>Euteleostomi</taxon>
        <taxon>Archelosauria</taxon>
        <taxon>Archosauria</taxon>
        <taxon>Dinosauria</taxon>
        <taxon>Saurischia</taxon>
        <taxon>Theropoda</taxon>
        <taxon>Coelurosauria</taxon>
        <taxon>Aves</taxon>
        <taxon>Neognathae</taxon>
        <taxon>Neoaves</taxon>
        <taxon>Aequornithes</taxon>
        <taxon>Sphenisciformes</taxon>
        <taxon>Spheniscidae</taxon>
        <taxon>Spheniscus</taxon>
    </lineage>
</organism>
<dbReference type="Proteomes" id="UP000785099">
    <property type="component" value="Unassembled WGS sequence"/>
</dbReference>
<feature type="non-terminal residue" evidence="1">
    <location>
        <position position="1"/>
    </location>
</feature>
<evidence type="ECO:0000313" key="2">
    <source>
        <dbReference type="Proteomes" id="UP000785099"/>
    </source>
</evidence>
<protein>
    <submittedName>
        <fullName evidence="1">Uncharacterized protein</fullName>
    </submittedName>
</protein>
<comment type="caution">
    <text evidence="1">The sequence shown here is derived from an EMBL/GenBank/DDBJ whole genome shotgun (WGS) entry which is preliminary data.</text>
</comment>
<accession>A0A8J4MQ33</accession>
<dbReference type="AlphaFoldDB" id="A0A8J4MQ33"/>
<keyword evidence="2" id="KW-1185">Reference proteome</keyword>
<proteinExistence type="predicted"/>
<dbReference type="EMBL" id="VUKU01014609">
    <property type="protein sequence ID" value="KAF1430602.1"/>
    <property type="molecule type" value="Genomic_DNA"/>
</dbReference>
<gene>
    <name evidence="1" type="ORF">FQV24_0002667</name>
</gene>